<feature type="transmembrane region" description="Helical" evidence="1">
    <location>
        <begin position="229"/>
        <end position="248"/>
    </location>
</feature>
<gene>
    <name evidence="4" type="ORF">SAMN04488047_1185</name>
</gene>
<dbReference type="Pfam" id="PF00892">
    <property type="entry name" value="EamA"/>
    <property type="match status" value="1"/>
</dbReference>
<feature type="transmembrane region" description="Helical" evidence="1">
    <location>
        <begin position="255"/>
        <end position="275"/>
    </location>
</feature>
<feature type="transmembrane region" description="Helical" evidence="1">
    <location>
        <begin position="191"/>
        <end position="209"/>
    </location>
</feature>
<proteinExistence type="predicted"/>
<dbReference type="SUPFAM" id="SSF103481">
    <property type="entry name" value="Multidrug resistance efflux transporter EmrE"/>
    <property type="match status" value="2"/>
</dbReference>
<dbReference type="InterPro" id="IPR000620">
    <property type="entry name" value="EamA_dom"/>
</dbReference>
<feature type="transmembrane region" description="Helical" evidence="1">
    <location>
        <begin position="64"/>
        <end position="85"/>
    </location>
</feature>
<evidence type="ECO:0000313" key="4">
    <source>
        <dbReference type="EMBL" id="SFP90909.1"/>
    </source>
</evidence>
<dbReference type="EMBL" id="FOXA01000018">
    <property type="protein sequence ID" value="SFP90909.1"/>
    <property type="molecule type" value="Genomic_DNA"/>
</dbReference>
<evidence type="ECO:0000256" key="2">
    <source>
        <dbReference type="SAM" id="SignalP"/>
    </source>
</evidence>
<dbReference type="InterPro" id="IPR037185">
    <property type="entry name" value="EmrE-like"/>
</dbReference>
<keyword evidence="2" id="KW-0732">Signal</keyword>
<protein>
    <submittedName>
        <fullName evidence="4">Uncharacterized membrane protein</fullName>
    </submittedName>
</protein>
<dbReference type="RefSeq" id="WP_093424500.1">
    <property type="nucleotide sequence ID" value="NZ_FOXA01000018.1"/>
</dbReference>
<dbReference type="OrthoDB" id="7709556at2"/>
<keyword evidence="1" id="KW-1133">Transmembrane helix</keyword>
<keyword evidence="1" id="KW-0812">Transmembrane</keyword>
<reference evidence="4 5" key="1">
    <citation type="submission" date="2016-10" db="EMBL/GenBank/DDBJ databases">
        <authorList>
            <person name="de Groot N.N."/>
        </authorList>
    </citation>
    <scope>NUCLEOTIDE SEQUENCE [LARGE SCALE GENOMIC DNA]</scope>
    <source>
        <strain evidence="4 5">DSM 19547</strain>
    </source>
</reference>
<feature type="transmembrane region" description="Helical" evidence="1">
    <location>
        <begin position="161"/>
        <end position="179"/>
    </location>
</feature>
<dbReference type="AlphaFoldDB" id="A0A1I5U6L1"/>
<keyword evidence="5" id="KW-1185">Reference proteome</keyword>
<feature type="transmembrane region" description="Helical" evidence="1">
    <location>
        <begin position="91"/>
        <end position="115"/>
    </location>
</feature>
<accession>A0A1I5U6L1</accession>
<feature type="domain" description="EamA" evidence="3">
    <location>
        <begin position="2"/>
        <end position="141"/>
    </location>
</feature>
<feature type="signal peptide" evidence="2">
    <location>
        <begin position="1"/>
        <end position="22"/>
    </location>
</feature>
<feature type="transmembrane region" description="Helical" evidence="1">
    <location>
        <begin position="281"/>
        <end position="301"/>
    </location>
</feature>
<name>A0A1I5U6L1_9RHOB</name>
<evidence type="ECO:0000256" key="1">
    <source>
        <dbReference type="SAM" id="Phobius"/>
    </source>
</evidence>
<keyword evidence="1" id="KW-0472">Membrane</keyword>
<feature type="transmembrane region" description="Helical" evidence="1">
    <location>
        <begin position="34"/>
        <end position="52"/>
    </location>
</feature>
<feature type="transmembrane region" description="Helical" evidence="1">
    <location>
        <begin position="122"/>
        <end position="141"/>
    </location>
</feature>
<organism evidence="4 5">
    <name type="scientific">Tranquillimonas alkanivorans</name>
    <dbReference type="NCBI Taxonomy" id="441119"/>
    <lineage>
        <taxon>Bacteria</taxon>
        <taxon>Pseudomonadati</taxon>
        <taxon>Pseudomonadota</taxon>
        <taxon>Alphaproteobacteria</taxon>
        <taxon>Rhodobacterales</taxon>
        <taxon>Roseobacteraceae</taxon>
        <taxon>Tranquillimonas</taxon>
    </lineage>
</organism>
<evidence type="ECO:0000259" key="3">
    <source>
        <dbReference type="Pfam" id="PF00892"/>
    </source>
</evidence>
<evidence type="ECO:0000313" key="5">
    <source>
        <dbReference type="Proteomes" id="UP000199356"/>
    </source>
</evidence>
<dbReference type="GO" id="GO:0016020">
    <property type="term" value="C:membrane"/>
    <property type="evidence" value="ECO:0007669"/>
    <property type="project" value="InterPro"/>
</dbReference>
<dbReference type="Proteomes" id="UP000199356">
    <property type="component" value="Unassembled WGS sequence"/>
</dbReference>
<feature type="chain" id="PRO_5011796774" evidence="2">
    <location>
        <begin position="23"/>
        <end position="302"/>
    </location>
</feature>
<sequence>MVGEFIALLSAFCFGLAGAAIAKGAPGARGDNGAFLSIVLTMAFAGAIWLVVEREERWPNASTAIATGVAFFVASGMLATVFGRITNFRAIALSGAIRASLYRRLIPVFSILLAFTLLGERYGLVAVSGMILILGSVAMTLRERVPAAARPNILPPTDLRLGAIFGAVCAFCYAAAYVARKLAMDYVPDAAFGAFVGAVTGIVWYAAAAQFSLRYRDALTGLLSKSGPWQWVAAASLSMGQILLFFALKHAEVAVVAIIGTTELYIGAYLAAFLFRTEPPPSVGLVLATLLATVGVVLVALE</sequence>